<dbReference type="EMBL" id="CACSLK010020336">
    <property type="protein sequence ID" value="CAA0820182.1"/>
    <property type="molecule type" value="Genomic_DNA"/>
</dbReference>
<keyword evidence="8" id="KW-0472">Membrane</keyword>
<keyword evidence="10" id="KW-1185">Reference proteome</keyword>
<organism evidence="9 10">
    <name type="scientific">Striga hermonthica</name>
    <name type="common">Purple witchweed</name>
    <name type="synonym">Buchnera hermonthica</name>
    <dbReference type="NCBI Taxonomy" id="68872"/>
    <lineage>
        <taxon>Eukaryota</taxon>
        <taxon>Viridiplantae</taxon>
        <taxon>Streptophyta</taxon>
        <taxon>Embryophyta</taxon>
        <taxon>Tracheophyta</taxon>
        <taxon>Spermatophyta</taxon>
        <taxon>Magnoliopsida</taxon>
        <taxon>eudicotyledons</taxon>
        <taxon>Gunneridae</taxon>
        <taxon>Pentapetalae</taxon>
        <taxon>asterids</taxon>
        <taxon>lamiids</taxon>
        <taxon>Lamiales</taxon>
        <taxon>Orobanchaceae</taxon>
        <taxon>Buchnereae</taxon>
        <taxon>Striga</taxon>
    </lineage>
</organism>
<evidence type="ECO:0000313" key="10">
    <source>
        <dbReference type="Proteomes" id="UP001153555"/>
    </source>
</evidence>
<sequence>MTISYVSLIAAGRLYCEIRSPEILCNSKNLSSFFFPEKMGGGHVVYKGPSIVKEILIGIGLGLAAGALWKRHHWNNQRRTKEFYEMLEKGEISVVREDE</sequence>
<dbReference type="PANTHER" id="PTHR34372:SF3">
    <property type="entry name" value="CYTOCHROME C OXIDASE SUBUNIT 5C-4-RELATED"/>
    <property type="match status" value="1"/>
</dbReference>
<evidence type="ECO:0000256" key="4">
    <source>
        <dbReference type="ARBA" id="ARBA00022692"/>
    </source>
</evidence>
<evidence type="ECO:0000256" key="6">
    <source>
        <dbReference type="ARBA" id="ARBA00022989"/>
    </source>
</evidence>
<dbReference type="InterPro" id="IPR008432">
    <property type="entry name" value="COX5C"/>
</dbReference>
<keyword evidence="6" id="KW-1133">Transmembrane helix</keyword>
<dbReference type="Proteomes" id="UP001153555">
    <property type="component" value="Unassembled WGS sequence"/>
</dbReference>
<name>A0A9N7MUN8_STRHE</name>
<evidence type="ECO:0000256" key="2">
    <source>
        <dbReference type="ARBA" id="ARBA00004273"/>
    </source>
</evidence>
<dbReference type="AlphaFoldDB" id="A0A9N7MUN8"/>
<proteinExistence type="inferred from homology"/>
<evidence type="ECO:0000256" key="1">
    <source>
        <dbReference type="ARBA" id="ARBA00002480"/>
    </source>
</evidence>
<gene>
    <name evidence="9" type="ORF">SHERM_01420</name>
</gene>
<accession>A0A9N7MUN8</accession>
<protein>
    <submittedName>
        <fullName evidence="9">Cytochrome c oxidase subunit 5C-4</fullName>
    </submittedName>
</protein>
<reference evidence="9" key="1">
    <citation type="submission" date="2019-12" db="EMBL/GenBank/DDBJ databases">
        <authorList>
            <person name="Scholes J."/>
        </authorList>
    </citation>
    <scope>NUCLEOTIDE SEQUENCE</scope>
</reference>
<keyword evidence="5" id="KW-0999">Mitochondrion inner membrane</keyword>
<evidence type="ECO:0000313" key="9">
    <source>
        <dbReference type="EMBL" id="CAA0820182.1"/>
    </source>
</evidence>
<evidence type="ECO:0000256" key="7">
    <source>
        <dbReference type="ARBA" id="ARBA00023128"/>
    </source>
</evidence>
<evidence type="ECO:0000256" key="5">
    <source>
        <dbReference type="ARBA" id="ARBA00022792"/>
    </source>
</evidence>
<comment type="function">
    <text evidence="1">This protein is one of the nuclear-coded polypeptide chains of cytochrome c oxidase, the terminal oxidase in mitochondrial electron transport.</text>
</comment>
<comment type="subcellular location">
    <subcellularLocation>
        <location evidence="2">Mitochondrion inner membrane</location>
    </subcellularLocation>
</comment>
<evidence type="ECO:0000256" key="3">
    <source>
        <dbReference type="ARBA" id="ARBA00009591"/>
    </source>
</evidence>
<dbReference type="GO" id="GO:0005743">
    <property type="term" value="C:mitochondrial inner membrane"/>
    <property type="evidence" value="ECO:0007669"/>
    <property type="project" value="UniProtKB-SubCell"/>
</dbReference>
<comment type="similarity">
    <text evidence="3">Belongs to the cytochrome c oxidase subunit 5C family.</text>
</comment>
<keyword evidence="4" id="KW-0812">Transmembrane</keyword>
<keyword evidence="7" id="KW-0496">Mitochondrion</keyword>
<dbReference type="PANTHER" id="PTHR34372">
    <property type="entry name" value="CYTOCHROME C OXIDASE SUBUNIT 5C-2-RELATED"/>
    <property type="match status" value="1"/>
</dbReference>
<evidence type="ECO:0000256" key="8">
    <source>
        <dbReference type="ARBA" id="ARBA00023136"/>
    </source>
</evidence>
<dbReference type="OrthoDB" id="506921at2759"/>
<comment type="caution">
    <text evidence="9">The sequence shown here is derived from an EMBL/GenBank/DDBJ whole genome shotgun (WGS) entry which is preliminary data.</text>
</comment>